<evidence type="ECO:0000256" key="3">
    <source>
        <dbReference type="ARBA" id="ARBA00011903"/>
    </source>
</evidence>
<sequence>MSSARNPLFTASCLALVIISLTVVVKKWHFGLRGKASGADAPNVDLTRDKLLQQLKERQQELLPFYITPPGQQLAGDSALFSNVDTRRNETPEGSTTSDIGCRELRGMTVVDFLGAGYTKTVLKVVLQQGTDVALKSVNEQGTDMMSCLEDFRDPQGCQELVSFKLRKEVVLLQRLQHPNIVKLRGQCQDSGLVGGIVAVLEQGTPVQMIQLLQSPWEERFRVCLGLVRLLHYLSHSPLGSVALLDFQPRQFVMMSGELKLTDLDDASVREPSCRTDSDCLLQFPLRNFTVACSANGLCEGLNEMRNLYNAYRYFFIYLLPHQAPTTLKPLVDQIMNTTGELKHSVNETLEAFEEVLHVFKSGLHLQNMPPSIIKEYAVVKEMRTAGNMDYRCWPSYEQQACVLSVHNALEAAHICSSHPQCTSFTLSSQKTWTGRLLASFRSGFSQLLPDVSSTVYMRSAKA</sequence>
<dbReference type="RefSeq" id="XP_017549833.1">
    <property type="nucleotide sequence ID" value="XM_017694344.2"/>
</dbReference>
<keyword evidence="8" id="KW-0808">Transferase</keyword>
<dbReference type="OMA" id="SHPQCQS"/>
<keyword evidence="13" id="KW-0067">ATP-binding</keyword>
<dbReference type="SUPFAM" id="SSF56112">
    <property type="entry name" value="Protein kinase-like (PK-like)"/>
    <property type="match status" value="1"/>
</dbReference>
<evidence type="ECO:0000256" key="8">
    <source>
        <dbReference type="ARBA" id="ARBA00022679"/>
    </source>
</evidence>
<keyword evidence="12" id="KW-0221">Differentiation</keyword>
<evidence type="ECO:0000256" key="23">
    <source>
        <dbReference type="ARBA" id="ARBA00080589"/>
    </source>
</evidence>
<evidence type="ECO:0000256" key="10">
    <source>
        <dbReference type="ARBA" id="ARBA00022741"/>
    </source>
</evidence>
<evidence type="ECO:0000256" key="6">
    <source>
        <dbReference type="ARBA" id="ARBA00022525"/>
    </source>
</evidence>
<evidence type="ECO:0000256" key="20">
    <source>
        <dbReference type="ARBA" id="ARBA00072258"/>
    </source>
</evidence>
<dbReference type="InterPro" id="IPR011009">
    <property type="entry name" value="Kinase-like_dom_sf"/>
</dbReference>
<evidence type="ECO:0000256" key="22">
    <source>
        <dbReference type="ARBA" id="ARBA00079014"/>
    </source>
</evidence>
<keyword evidence="6" id="KW-0964">Secreted</keyword>
<accession>A0A3B4CN26</accession>
<dbReference type="GeneID" id="108425591"/>
<evidence type="ECO:0000256" key="21">
    <source>
        <dbReference type="ARBA" id="ARBA00078617"/>
    </source>
</evidence>
<dbReference type="InterPro" id="IPR000719">
    <property type="entry name" value="Prot_kinase_dom"/>
</dbReference>
<evidence type="ECO:0000313" key="27">
    <source>
        <dbReference type="Proteomes" id="UP001501920"/>
    </source>
</evidence>
<dbReference type="GO" id="GO:0005524">
    <property type="term" value="F:ATP binding"/>
    <property type="evidence" value="ECO:0007669"/>
    <property type="project" value="UniProtKB-KW"/>
</dbReference>
<keyword evidence="27" id="KW-1185">Reference proteome</keyword>
<evidence type="ECO:0000256" key="9">
    <source>
        <dbReference type="ARBA" id="ARBA00022729"/>
    </source>
</evidence>
<comment type="subcellular location">
    <subcellularLocation>
        <location evidence="1">Golgi apparatus</location>
    </subcellularLocation>
    <subcellularLocation>
        <location evidence="2">Secreted</location>
    </subcellularLocation>
</comment>
<evidence type="ECO:0000256" key="1">
    <source>
        <dbReference type="ARBA" id="ARBA00004555"/>
    </source>
</evidence>
<reference evidence="26" key="2">
    <citation type="submission" date="2025-08" db="UniProtKB">
        <authorList>
            <consortium name="Ensembl"/>
        </authorList>
    </citation>
    <scope>IDENTIFICATION</scope>
</reference>
<evidence type="ECO:0000256" key="18">
    <source>
        <dbReference type="ARBA" id="ARBA00023180"/>
    </source>
</evidence>
<dbReference type="PANTHER" id="PTHR46448">
    <property type="entry name" value="PROTEIN KINASE DOMAIN-CONTAINING PROTEIN"/>
    <property type="match status" value="1"/>
</dbReference>
<evidence type="ECO:0000256" key="19">
    <source>
        <dbReference type="ARBA" id="ARBA00051942"/>
    </source>
</evidence>
<feature type="domain" description="Protein kinase" evidence="25">
    <location>
        <begin position="108"/>
        <end position="463"/>
    </location>
</feature>
<dbReference type="GO" id="GO:0015031">
    <property type="term" value="P:protein transport"/>
    <property type="evidence" value="ECO:0007669"/>
    <property type="project" value="UniProtKB-KW"/>
</dbReference>
<dbReference type="Proteomes" id="UP001501920">
    <property type="component" value="Chromosome 10"/>
</dbReference>
<protein>
    <recommendedName>
        <fullName evidence="20">Extracellular tyrosine-protein kinase PKDCC</fullName>
        <ecNumber evidence="3">2.7.10.2</ecNumber>
    </recommendedName>
    <alternativeName>
        <fullName evidence="21">Protein kinase domain-containing protein, cytoplasmic</fullName>
    </alternativeName>
    <alternativeName>
        <fullName evidence="22">Protein kinase-like protein SgK493</fullName>
    </alternativeName>
    <alternativeName>
        <fullName evidence="23">Sugen kinase 493</fullName>
    </alternativeName>
    <alternativeName>
        <fullName evidence="24">Vertebrate lonesome kinase</fullName>
    </alternativeName>
</protein>
<dbReference type="GeneTree" id="ENSGT00390000001205"/>
<keyword evidence="11" id="KW-0418">Kinase</keyword>
<dbReference type="CTD" id="565254"/>
<reference evidence="26" key="3">
    <citation type="submission" date="2025-09" db="UniProtKB">
        <authorList>
            <consortium name="Ensembl"/>
        </authorList>
    </citation>
    <scope>IDENTIFICATION</scope>
</reference>
<dbReference type="Gene3D" id="1.10.510.10">
    <property type="entry name" value="Transferase(Phosphotransferase) domain 1"/>
    <property type="match status" value="1"/>
</dbReference>
<keyword evidence="16" id="KW-0333">Golgi apparatus</keyword>
<dbReference type="PROSITE" id="PS50011">
    <property type="entry name" value="PROTEIN_KINASE_DOM"/>
    <property type="match status" value="1"/>
</dbReference>
<dbReference type="PANTHER" id="PTHR46448:SF2">
    <property type="entry name" value="PROTEIN KINASE DOMAIN-CONTAINING PROTEIN"/>
    <property type="match status" value="1"/>
</dbReference>
<keyword evidence="18" id="KW-0325">Glycoprotein</keyword>
<keyword evidence="9" id="KW-0732">Signal</keyword>
<evidence type="ECO:0000256" key="17">
    <source>
        <dbReference type="ARBA" id="ARBA00023137"/>
    </source>
</evidence>
<evidence type="ECO:0000256" key="13">
    <source>
        <dbReference type="ARBA" id="ARBA00022840"/>
    </source>
</evidence>
<reference evidence="26 27" key="1">
    <citation type="submission" date="2020-10" db="EMBL/GenBank/DDBJ databases">
        <title>Pygocentrus nattereri (red-bellied piranha) genome, fPygNat1, primary haplotype.</title>
        <authorList>
            <person name="Myers G."/>
            <person name="Meyer A."/>
            <person name="Karagic N."/>
            <person name="Pippel M."/>
            <person name="Winkler S."/>
            <person name="Tracey A."/>
            <person name="Wood J."/>
            <person name="Formenti G."/>
            <person name="Howe K."/>
            <person name="Fedrigo O."/>
            <person name="Jarvis E.D."/>
        </authorList>
    </citation>
    <scope>NUCLEOTIDE SEQUENCE [LARGE SCALE GENOMIC DNA]</scope>
</reference>
<keyword evidence="4" id="KW-0813">Transport</keyword>
<evidence type="ECO:0000256" key="14">
    <source>
        <dbReference type="ARBA" id="ARBA00022855"/>
    </source>
</evidence>
<organism evidence="26 27">
    <name type="scientific">Pygocentrus nattereri</name>
    <name type="common">Red-bellied piranha</name>
    <dbReference type="NCBI Taxonomy" id="42514"/>
    <lineage>
        <taxon>Eukaryota</taxon>
        <taxon>Metazoa</taxon>
        <taxon>Chordata</taxon>
        <taxon>Craniata</taxon>
        <taxon>Vertebrata</taxon>
        <taxon>Euteleostomi</taxon>
        <taxon>Actinopterygii</taxon>
        <taxon>Neopterygii</taxon>
        <taxon>Teleostei</taxon>
        <taxon>Ostariophysi</taxon>
        <taxon>Characiformes</taxon>
        <taxon>Characoidei</taxon>
        <taxon>Pygocentrus</taxon>
    </lineage>
</organism>
<dbReference type="Ensembl" id="ENSPNAT00000036654.2">
    <property type="protein sequence ID" value="ENSPNAP00000012750.1"/>
    <property type="gene ID" value="ENSPNAG00000003532.2"/>
</dbReference>
<evidence type="ECO:0000256" key="24">
    <source>
        <dbReference type="ARBA" id="ARBA00082327"/>
    </source>
</evidence>
<dbReference type="GO" id="GO:0030154">
    <property type="term" value="P:cell differentiation"/>
    <property type="evidence" value="ECO:0007669"/>
    <property type="project" value="UniProtKB-KW"/>
</dbReference>
<dbReference type="EC" id="2.7.10.2" evidence="3"/>
<keyword evidence="14" id="KW-0892">Osteogenesis</keyword>
<evidence type="ECO:0000256" key="16">
    <source>
        <dbReference type="ARBA" id="ARBA00023034"/>
    </source>
</evidence>
<keyword evidence="7" id="KW-0597">Phosphoprotein</keyword>
<evidence type="ECO:0000256" key="11">
    <source>
        <dbReference type="ARBA" id="ARBA00022777"/>
    </source>
</evidence>
<keyword evidence="17" id="KW-0829">Tyrosine-protein kinase</keyword>
<dbReference type="STRING" id="42514.ENSPNAP00000012750"/>
<evidence type="ECO:0000256" key="5">
    <source>
        <dbReference type="ARBA" id="ARBA00022473"/>
    </source>
</evidence>
<dbReference type="GO" id="GO:0005794">
    <property type="term" value="C:Golgi apparatus"/>
    <property type="evidence" value="ECO:0007669"/>
    <property type="project" value="UniProtKB-SubCell"/>
</dbReference>
<name>A0A3B4CN26_PYGNA</name>
<evidence type="ECO:0000256" key="12">
    <source>
        <dbReference type="ARBA" id="ARBA00022782"/>
    </source>
</evidence>
<evidence type="ECO:0000313" key="26">
    <source>
        <dbReference type="Ensembl" id="ENSPNAP00000012750.1"/>
    </source>
</evidence>
<dbReference type="GO" id="GO:0001501">
    <property type="term" value="P:skeletal system development"/>
    <property type="evidence" value="ECO:0007669"/>
    <property type="project" value="UniProtKB-ARBA"/>
</dbReference>
<dbReference type="FunFam" id="1.10.510.10:FF:000552">
    <property type="entry name" value="extracellular tyrosine-protein kinase PKDCC isoform X5"/>
    <property type="match status" value="1"/>
</dbReference>
<evidence type="ECO:0000256" key="7">
    <source>
        <dbReference type="ARBA" id="ARBA00022553"/>
    </source>
</evidence>
<dbReference type="GO" id="GO:0004715">
    <property type="term" value="F:non-membrane spanning protein tyrosine kinase activity"/>
    <property type="evidence" value="ECO:0007669"/>
    <property type="project" value="UniProtKB-EC"/>
</dbReference>
<dbReference type="GO" id="GO:0001503">
    <property type="term" value="P:ossification"/>
    <property type="evidence" value="ECO:0007669"/>
    <property type="project" value="UniProtKB-KW"/>
</dbReference>
<dbReference type="GO" id="GO:0005576">
    <property type="term" value="C:extracellular region"/>
    <property type="evidence" value="ECO:0007669"/>
    <property type="project" value="UniProtKB-SubCell"/>
</dbReference>
<dbReference type="AlphaFoldDB" id="A0A3B4CN26"/>
<evidence type="ECO:0000256" key="15">
    <source>
        <dbReference type="ARBA" id="ARBA00022927"/>
    </source>
</evidence>
<dbReference type="OrthoDB" id="4062651at2759"/>
<comment type="catalytic activity">
    <reaction evidence="19">
        <text>L-tyrosyl-[protein] + ATP = O-phospho-L-tyrosyl-[protein] + ADP + H(+)</text>
        <dbReference type="Rhea" id="RHEA:10596"/>
        <dbReference type="Rhea" id="RHEA-COMP:10136"/>
        <dbReference type="Rhea" id="RHEA-COMP:20101"/>
        <dbReference type="ChEBI" id="CHEBI:15378"/>
        <dbReference type="ChEBI" id="CHEBI:30616"/>
        <dbReference type="ChEBI" id="CHEBI:46858"/>
        <dbReference type="ChEBI" id="CHEBI:61978"/>
        <dbReference type="ChEBI" id="CHEBI:456216"/>
        <dbReference type="EC" id="2.7.10.2"/>
    </reaction>
    <physiologicalReaction direction="left-to-right" evidence="19">
        <dbReference type="Rhea" id="RHEA:10597"/>
    </physiologicalReaction>
</comment>
<dbReference type="InterPro" id="IPR042983">
    <property type="entry name" value="PKDCC"/>
</dbReference>
<keyword evidence="10" id="KW-0547">Nucleotide-binding</keyword>
<dbReference type="InterPro" id="IPR022049">
    <property type="entry name" value="FAM69_kinase_dom"/>
</dbReference>
<evidence type="ECO:0000256" key="4">
    <source>
        <dbReference type="ARBA" id="ARBA00022448"/>
    </source>
</evidence>
<keyword evidence="15" id="KW-0653">Protein transport</keyword>
<evidence type="ECO:0000259" key="25">
    <source>
        <dbReference type="PROSITE" id="PS50011"/>
    </source>
</evidence>
<keyword evidence="5" id="KW-0217">Developmental protein</keyword>
<proteinExistence type="predicted"/>
<dbReference type="Pfam" id="PF12260">
    <property type="entry name" value="PIP49_C"/>
    <property type="match status" value="1"/>
</dbReference>
<evidence type="ECO:0000256" key="2">
    <source>
        <dbReference type="ARBA" id="ARBA00004613"/>
    </source>
</evidence>